<dbReference type="AlphaFoldDB" id="A0A2P2NQN6"/>
<sequence>MANCQLDFELLCEMMLDLGLLFDAFLS</sequence>
<proteinExistence type="predicted"/>
<evidence type="ECO:0000313" key="1">
    <source>
        <dbReference type="EMBL" id="MBX44802.1"/>
    </source>
</evidence>
<name>A0A2P2NQN6_RHIMU</name>
<organism evidence="1">
    <name type="scientific">Rhizophora mucronata</name>
    <name type="common">Asiatic mangrove</name>
    <dbReference type="NCBI Taxonomy" id="61149"/>
    <lineage>
        <taxon>Eukaryota</taxon>
        <taxon>Viridiplantae</taxon>
        <taxon>Streptophyta</taxon>
        <taxon>Embryophyta</taxon>
        <taxon>Tracheophyta</taxon>
        <taxon>Spermatophyta</taxon>
        <taxon>Magnoliopsida</taxon>
        <taxon>eudicotyledons</taxon>
        <taxon>Gunneridae</taxon>
        <taxon>Pentapetalae</taxon>
        <taxon>rosids</taxon>
        <taxon>fabids</taxon>
        <taxon>Malpighiales</taxon>
        <taxon>Rhizophoraceae</taxon>
        <taxon>Rhizophora</taxon>
    </lineage>
</organism>
<protein>
    <submittedName>
        <fullName evidence="1">Uncharacterized protein</fullName>
    </submittedName>
</protein>
<dbReference type="EMBL" id="GGEC01064318">
    <property type="protein sequence ID" value="MBX44802.1"/>
    <property type="molecule type" value="Transcribed_RNA"/>
</dbReference>
<accession>A0A2P2NQN6</accession>
<reference evidence="1" key="1">
    <citation type="submission" date="2018-02" db="EMBL/GenBank/DDBJ databases">
        <title>Rhizophora mucronata_Transcriptome.</title>
        <authorList>
            <person name="Meera S.P."/>
            <person name="Sreeshan A."/>
            <person name="Augustine A."/>
        </authorList>
    </citation>
    <scope>NUCLEOTIDE SEQUENCE</scope>
    <source>
        <tissue evidence="1">Leaf</tissue>
    </source>
</reference>